<dbReference type="Pfam" id="PF00175">
    <property type="entry name" value="NAD_binding_1"/>
    <property type="match status" value="1"/>
</dbReference>
<comment type="cofactor">
    <cofactor evidence="1">
        <name>FMN</name>
        <dbReference type="ChEBI" id="CHEBI:58210"/>
    </cofactor>
</comment>
<dbReference type="InterPro" id="IPR001709">
    <property type="entry name" value="Flavoprot_Pyr_Nucl_cyt_Rdtase"/>
</dbReference>
<dbReference type="FunFam" id="3.40.50.80:FF:000032">
    <property type="entry name" value="NADPH-dependent diflavin oxidoreductase 1"/>
    <property type="match status" value="1"/>
</dbReference>
<dbReference type="InterPro" id="IPR008254">
    <property type="entry name" value="Flavodoxin/NO_synth"/>
</dbReference>
<keyword evidence="7" id="KW-0560">Oxidoreductase</keyword>
<keyword evidence="5" id="KW-0274">FAD</keyword>
<dbReference type="SUPFAM" id="SSF52343">
    <property type="entry name" value="Ferredoxin reductase-like, C-terminal NADP-linked domain"/>
    <property type="match status" value="1"/>
</dbReference>
<dbReference type="PANTHER" id="PTHR19384:SF10">
    <property type="entry name" value="NADPH-DEPENDENT DIFLAVIN OXIDOREDUCTASE 1"/>
    <property type="match status" value="1"/>
</dbReference>
<feature type="domain" description="FAD-binding FR-type" evidence="9">
    <location>
        <begin position="166"/>
        <end position="415"/>
    </location>
</feature>
<proteinExistence type="predicted"/>
<dbReference type="InterPro" id="IPR001094">
    <property type="entry name" value="Flavdoxin-like"/>
</dbReference>
<evidence type="ECO:0000256" key="5">
    <source>
        <dbReference type="ARBA" id="ARBA00022827"/>
    </source>
</evidence>
<dbReference type="GO" id="GO:0010181">
    <property type="term" value="F:FMN binding"/>
    <property type="evidence" value="ECO:0007669"/>
    <property type="project" value="InterPro"/>
</dbReference>
<dbReference type="GO" id="GO:0005829">
    <property type="term" value="C:cytosol"/>
    <property type="evidence" value="ECO:0007669"/>
    <property type="project" value="TreeGrafter"/>
</dbReference>
<evidence type="ECO:0000256" key="4">
    <source>
        <dbReference type="ARBA" id="ARBA00022643"/>
    </source>
</evidence>
<dbReference type="PROSITE" id="PS50902">
    <property type="entry name" value="FLAVODOXIN_LIKE"/>
    <property type="match status" value="1"/>
</dbReference>
<dbReference type="SUPFAM" id="SSF63380">
    <property type="entry name" value="Riboflavin synthase domain-like"/>
    <property type="match status" value="1"/>
</dbReference>
<dbReference type="PANTHER" id="PTHR19384">
    <property type="entry name" value="NITRIC OXIDE SYNTHASE-RELATED"/>
    <property type="match status" value="1"/>
</dbReference>
<evidence type="ECO:0000256" key="1">
    <source>
        <dbReference type="ARBA" id="ARBA00001917"/>
    </source>
</evidence>
<dbReference type="GO" id="GO:0050660">
    <property type="term" value="F:flavin adenine dinucleotide binding"/>
    <property type="evidence" value="ECO:0007669"/>
    <property type="project" value="TreeGrafter"/>
</dbReference>
<dbReference type="AlphaFoldDB" id="A0A914E098"/>
<dbReference type="GO" id="GO:0016491">
    <property type="term" value="F:oxidoreductase activity"/>
    <property type="evidence" value="ECO:0007669"/>
    <property type="project" value="UniProtKB-KW"/>
</dbReference>
<dbReference type="InterPro" id="IPR023173">
    <property type="entry name" value="NADPH_Cyt_P450_Rdtase_alpha"/>
</dbReference>
<dbReference type="InterPro" id="IPR001433">
    <property type="entry name" value="OxRdtase_FAD/NAD-bd"/>
</dbReference>
<dbReference type="InterPro" id="IPR029039">
    <property type="entry name" value="Flavoprotein-like_sf"/>
</dbReference>
<reference evidence="11" key="1">
    <citation type="submission" date="2022-11" db="UniProtKB">
        <authorList>
            <consortium name="WormBaseParasite"/>
        </authorList>
    </citation>
    <scope>IDENTIFICATION</scope>
</reference>
<dbReference type="InterPro" id="IPR017938">
    <property type="entry name" value="Riboflavin_synthase-like_b-brl"/>
</dbReference>
<dbReference type="Pfam" id="PF00258">
    <property type="entry name" value="Flavodoxin_1"/>
    <property type="match status" value="1"/>
</dbReference>
<keyword evidence="10" id="KW-1185">Reference proteome</keyword>
<evidence type="ECO:0000256" key="6">
    <source>
        <dbReference type="ARBA" id="ARBA00022857"/>
    </source>
</evidence>
<feature type="domain" description="Flavodoxin-like" evidence="8">
    <location>
        <begin position="1"/>
        <end position="111"/>
    </location>
</feature>
<dbReference type="Gene3D" id="3.40.50.360">
    <property type="match status" value="1"/>
</dbReference>
<accession>A0A914E098</accession>
<dbReference type="SUPFAM" id="SSF52218">
    <property type="entry name" value="Flavoproteins"/>
    <property type="match status" value="1"/>
</dbReference>
<dbReference type="Proteomes" id="UP000887540">
    <property type="component" value="Unplaced"/>
</dbReference>
<evidence type="ECO:0000256" key="3">
    <source>
        <dbReference type="ARBA" id="ARBA00022630"/>
    </source>
</evidence>
<keyword evidence="6" id="KW-0521">NADP</keyword>
<keyword evidence="4" id="KW-0288">FMN</keyword>
<name>A0A914E098_9BILA</name>
<protein>
    <submittedName>
        <fullName evidence="11">NADPH-dependent diflavin oxidoreductase 1</fullName>
    </submittedName>
</protein>
<dbReference type="WBParaSite" id="ACRNAN_scaffold4776.g29380.t1">
    <property type="protein sequence ID" value="ACRNAN_scaffold4776.g29380.t1"/>
    <property type="gene ID" value="ACRNAN_scaffold4776.g29380"/>
</dbReference>
<comment type="cofactor">
    <cofactor evidence="2">
        <name>FAD</name>
        <dbReference type="ChEBI" id="CHEBI:57692"/>
    </cofactor>
</comment>
<dbReference type="PRINTS" id="PR00371">
    <property type="entry name" value="FPNCR"/>
</dbReference>
<evidence type="ECO:0000313" key="10">
    <source>
        <dbReference type="Proteomes" id="UP000887540"/>
    </source>
</evidence>
<evidence type="ECO:0000256" key="2">
    <source>
        <dbReference type="ARBA" id="ARBA00001974"/>
    </source>
</evidence>
<evidence type="ECO:0000259" key="9">
    <source>
        <dbReference type="PROSITE" id="PS51384"/>
    </source>
</evidence>
<dbReference type="Gene3D" id="1.20.990.10">
    <property type="entry name" value="NADPH-cytochrome p450 Reductase, Chain A, domain 3"/>
    <property type="match status" value="1"/>
</dbReference>
<evidence type="ECO:0000313" key="11">
    <source>
        <dbReference type="WBParaSite" id="ACRNAN_scaffold4776.g29380.t1"/>
    </source>
</evidence>
<sequence length="560" mass="64830">MDDYHIENLPDEKCVIFVVATSGQGELPTNMRANWRKLLNRNLPLNLLENVAIAVFGLGDSSYAKYNFAGKKLYRRLIQLGARTILNLGLGDDQHELGIDGGFEPWRKELWERIFEDRFFEEMRLDFSKEELLPPRYKLEWIDENGNLHKNRQNFVENGQSVDCVSDYLPVKVLENERVTALDHFQDTRLINFSTREYENLQNNPLRYEPGDVLMVYPYNLSETVDLAQEALGYSDELLNRPFRLGSNDSNLPLPPKWIVKEITTLRICLERLFDLQMIPRRSLFELLSKISENDLEKERLKELASAQGLDDYLDYCQRPRRTVAEMLRDFPNTAKNIPPERLFDIFSTIRARAFSIASSPRAHIGKIQLLIAKVEYKVKRMASKRLGLCSNFIARLMTGDQVFVKIRSGTFRRTPADPLLMIGPGTGVAPFRSMISDLYCFAQKPPCILFFGCRNSKKDFYFEKEWPNLENLKLFTAFSRDDSEKKIYVQHKMRENANAVWNFLQLPNSRILLAGSANQMPKDVMDCLKNIAAENGIGDVDAFIENLERTGRLQFETWS</sequence>
<keyword evidence="3" id="KW-0285">Flavoprotein</keyword>
<dbReference type="InterPro" id="IPR017927">
    <property type="entry name" value="FAD-bd_FR_type"/>
</dbReference>
<dbReference type="Gene3D" id="2.40.30.10">
    <property type="entry name" value="Translation factors"/>
    <property type="match status" value="1"/>
</dbReference>
<dbReference type="InterPro" id="IPR003097">
    <property type="entry name" value="CysJ-like_FAD-binding"/>
</dbReference>
<evidence type="ECO:0000256" key="7">
    <source>
        <dbReference type="ARBA" id="ARBA00023002"/>
    </source>
</evidence>
<dbReference type="Gene3D" id="3.40.50.80">
    <property type="entry name" value="Nucleotide-binding domain of ferredoxin-NADP reductase (FNR) module"/>
    <property type="match status" value="1"/>
</dbReference>
<dbReference type="InterPro" id="IPR039261">
    <property type="entry name" value="FNR_nucleotide-bd"/>
</dbReference>
<dbReference type="Pfam" id="PF00667">
    <property type="entry name" value="FAD_binding_1"/>
    <property type="match status" value="1"/>
</dbReference>
<organism evidence="10 11">
    <name type="scientific">Acrobeloides nanus</name>
    <dbReference type="NCBI Taxonomy" id="290746"/>
    <lineage>
        <taxon>Eukaryota</taxon>
        <taxon>Metazoa</taxon>
        <taxon>Ecdysozoa</taxon>
        <taxon>Nematoda</taxon>
        <taxon>Chromadorea</taxon>
        <taxon>Rhabditida</taxon>
        <taxon>Tylenchina</taxon>
        <taxon>Cephalobomorpha</taxon>
        <taxon>Cephaloboidea</taxon>
        <taxon>Cephalobidae</taxon>
        <taxon>Acrobeloides</taxon>
    </lineage>
</organism>
<evidence type="ECO:0000259" key="8">
    <source>
        <dbReference type="PROSITE" id="PS50902"/>
    </source>
</evidence>
<dbReference type="PROSITE" id="PS51384">
    <property type="entry name" value="FAD_FR"/>
    <property type="match status" value="1"/>
</dbReference>
<dbReference type="PRINTS" id="PR00369">
    <property type="entry name" value="FLAVODOXIN"/>
</dbReference>